<comment type="caution">
    <text evidence="1">The sequence shown here is derived from an EMBL/GenBank/DDBJ whole genome shotgun (WGS) entry which is preliminary data.</text>
</comment>
<keyword evidence="2" id="KW-1185">Reference proteome</keyword>
<evidence type="ECO:0000313" key="1">
    <source>
        <dbReference type="EMBL" id="MBT9314435.1"/>
    </source>
</evidence>
<dbReference type="AlphaFoldDB" id="A0A947DC51"/>
<gene>
    <name evidence="1" type="ORF">IXB50_03250</name>
</gene>
<organism evidence="1 2">
    <name type="scientific">Leptothoe spongobia TAU-MAC 1115</name>
    <dbReference type="NCBI Taxonomy" id="1967444"/>
    <lineage>
        <taxon>Bacteria</taxon>
        <taxon>Bacillati</taxon>
        <taxon>Cyanobacteriota</taxon>
        <taxon>Cyanophyceae</taxon>
        <taxon>Nodosilineales</taxon>
        <taxon>Cymatolegaceae</taxon>
        <taxon>Leptothoe</taxon>
        <taxon>Leptothoe spongobia</taxon>
    </lineage>
</organism>
<dbReference type="EMBL" id="JADOES010000004">
    <property type="protein sequence ID" value="MBT9314435.1"/>
    <property type="molecule type" value="Genomic_DNA"/>
</dbReference>
<proteinExistence type="predicted"/>
<evidence type="ECO:0000313" key="2">
    <source>
        <dbReference type="Proteomes" id="UP000717364"/>
    </source>
</evidence>
<reference evidence="1" key="1">
    <citation type="submission" date="2020-11" db="EMBL/GenBank/DDBJ databases">
        <authorList>
            <person name="Konstantinou D."/>
            <person name="Gkelis S."/>
            <person name="Popin R."/>
            <person name="Fewer D."/>
            <person name="Sivonen K."/>
        </authorList>
    </citation>
    <scope>NUCLEOTIDE SEQUENCE</scope>
    <source>
        <strain evidence="1">TAU-MAC 1115</strain>
    </source>
</reference>
<dbReference type="RefSeq" id="WP_215607503.1">
    <property type="nucleotide sequence ID" value="NZ_JADOES010000004.1"/>
</dbReference>
<accession>A0A947DC51</accession>
<protein>
    <submittedName>
        <fullName evidence="1">Uncharacterized protein</fullName>
    </submittedName>
</protein>
<name>A0A947DC51_9CYAN</name>
<reference evidence="1" key="2">
    <citation type="journal article" date="2021" name="Mar. Drugs">
        <title>Genome Reduction and Secondary Metabolism of the Marine Sponge-Associated Cyanobacterium Leptothoe.</title>
        <authorList>
            <person name="Konstantinou D."/>
            <person name="Popin R.V."/>
            <person name="Fewer D.P."/>
            <person name="Sivonen K."/>
            <person name="Gkelis S."/>
        </authorList>
    </citation>
    <scope>NUCLEOTIDE SEQUENCE</scope>
    <source>
        <strain evidence="1">TAU-MAC 1115</strain>
    </source>
</reference>
<dbReference type="Proteomes" id="UP000717364">
    <property type="component" value="Unassembled WGS sequence"/>
</dbReference>
<sequence length="110" mass="12124">MVNKRFKIENLDNLEDLTSEELSLIQGGMTIAVAEPQAGPTEAKADSVELQAEELIAYPLPLPPQPIPYPLPIPCYHGGHRPYPKPKYIPCVCSPYPTKDGDLPWCAVIL</sequence>